<reference evidence="4" key="1">
    <citation type="submission" date="2021-02" db="EMBL/GenBank/DDBJ databases">
        <title>First Annotated Genome of the Yellow-green Alga Tribonema minus.</title>
        <authorList>
            <person name="Mahan K.M."/>
        </authorList>
    </citation>
    <scope>NUCLEOTIDE SEQUENCE</scope>
    <source>
        <strain evidence="4">UTEX B ZZ1240</strain>
    </source>
</reference>
<dbReference type="AlphaFoldDB" id="A0A835YS19"/>
<dbReference type="GO" id="GO:0016787">
    <property type="term" value="F:hydrolase activity"/>
    <property type="evidence" value="ECO:0007669"/>
    <property type="project" value="UniProtKB-KW"/>
</dbReference>
<sequence length="988" mass="109403">MHTQKKCFRRPVIARHALKPILLSYPIGKFSHQTDHVISTTFFLLPSFESSMDIDDFDLRAAENGFIVDEEPPEEPPVPLATPPAAPAAPCAPRPSPKRNTSYARQKVQQYLAPSGQGIKGSHNGMDDMRGVFDVPNYETDADVRETFFTDIIEDLHRCGSPFVLMENICRLPDDAETRLRLDIDVEVPYKLNADHPLALTPAVAHKFCKTLWDVLHECTGISGASRFFVDAKGAPTPTVAGMWKHGVKITCSDIKCTHKDMLGIRQLMNDRYSAWGHEEWLDGKEAHEMQIIDPCIYENNGTMLHGAVKEKQQQHGGYKTVAVMGGDLHDLSFAELLRATSILHHDESTAKLQWRAGKEPVIVQRRGAKRTRRSAGAVALAAAAEHYTNKLTTADVQHIYEAAGGELQLQQIAGIRPGTISWREVSPGTDARVCLVPECAGSGHSDNALLIECYHGLKYKCCSTGKCLYLERWETEEDLLFGGDNGLARLFAKLRGHDVKNIGGDGDKARFIIYCEKTALWKPRYNSFVRCTEIPKLVAAYVEPRLQNLEPYLEAACAAARARSRAEEEDEEADEELRDLKAKAASLFAIKESIKGTSKREAILKDVFSTIRDEDFEKLLDVNKDIFSCQNGVVELATATLRPRVRKDMLTRAVNIDYNADSPRIPEVMQLLTDITLAAPNRLNRPALLERLLRILGYSITGHVREEIIVFLLGCSARNGKGIIESLLQQVLGCMFYQAPQSFLTACKAVSAGAASSHMMALRATGGRCVDAQMIKYISGGADISGRELFGKQTSFSPTAVPRANTNEMPIIKAEPAIMQRIEIIPCDAKFRTPGDAKFPYDANDKTHFIKNTKLRENLPVEAFLAVVVQAAKRWYEGGLGEKPACCKLACDAFAAENDTLQSWINDECELGPREGADPALILCSSAFSGYNNSRARQEPALPPIKKRDMHEQMAAKGFAKIDDYRKAHSQDNCKCVYAGLKSAGGY</sequence>
<keyword evidence="1" id="KW-0378">Hydrolase</keyword>
<dbReference type="Pfam" id="PF08706">
    <property type="entry name" value="D5_N"/>
    <property type="match status" value="1"/>
</dbReference>
<evidence type="ECO:0000256" key="2">
    <source>
        <dbReference type="SAM" id="MobiDB-lite"/>
    </source>
</evidence>
<dbReference type="EMBL" id="JAFCMP010000379">
    <property type="protein sequence ID" value="KAG5180542.1"/>
    <property type="molecule type" value="Genomic_DNA"/>
</dbReference>
<gene>
    <name evidence="4" type="ORF">JKP88DRAFT_349467</name>
</gene>
<protein>
    <recommendedName>
        <fullName evidence="3">Bacteriophage/plasmid primase P4 C-terminal domain-containing protein</fullName>
    </recommendedName>
</protein>
<proteinExistence type="predicted"/>
<comment type="caution">
    <text evidence="4">The sequence shown here is derived from an EMBL/GenBank/DDBJ whole genome shotgun (WGS) entry which is preliminary data.</text>
</comment>
<dbReference type="PANTHER" id="PTHR35372:SF2">
    <property type="entry name" value="SF3 HELICASE DOMAIN-CONTAINING PROTEIN"/>
    <property type="match status" value="1"/>
</dbReference>
<accession>A0A835YS19</accession>
<evidence type="ECO:0000313" key="5">
    <source>
        <dbReference type="Proteomes" id="UP000664859"/>
    </source>
</evidence>
<name>A0A835YS19_9STRA</name>
<organism evidence="4 5">
    <name type="scientific">Tribonema minus</name>
    <dbReference type="NCBI Taxonomy" id="303371"/>
    <lineage>
        <taxon>Eukaryota</taxon>
        <taxon>Sar</taxon>
        <taxon>Stramenopiles</taxon>
        <taxon>Ochrophyta</taxon>
        <taxon>PX clade</taxon>
        <taxon>Xanthophyceae</taxon>
        <taxon>Tribonematales</taxon>
        <taxon>Tribonemataceae</taxon>
        <taxon>Tribonema</taxon>
    </lineage>
</organism>
<keyword evidence="5" id="KW-1185">Reference proteome</keyword>
<evidence type="ECO:0000256" key="1">
    <source>
        <dbReference type="ARBA" id="ARBA00022801"/>
    </source>
</evidence>
<feature type="region of interest" description="Disordered" evidence="2">
    <location>
        <begin position="69"/>
        <end position="104"/>
    </location>
</feature>
<feature type="compositionally biased region" description="Pro residues" evidence="2">
    <location>
        <begin position="75"/>
        <end position="95"/>
    </location>
</feature>
<feature type="domain" description="Bacteriophage/plasmid primase P4 C-terminal" evidence="3">
    <location>
        <begin position="564"/>
        <end position="676"/>
    </location>
</feature>
<dbReference type="PANTHER" id="PTHR35372">
    <property type="entry name" value="ATP BINDING PROTEIN-RELATED"/>
    <property type="match status" value="1"/>
</dbReference>
<dbReference type="Proteomes" id="UP000664859">
    <property type="component" value="Unassembled WGS sequence"/>
</dbReference>
<dbReference type="InterPro" id="IPR014818">
    <property type="entry name" value="Phage/plasmid_primase_P4_C"/>
</dbReference>
<evidence type="ECO:0000259" key="3">
    <source>
        <dbReference type="Pfam" id="PF08706"/>
    </source>
</evidence>
<dbReference type="InterPro" id="IPR051620">
    <property type="entry name" value="ORF904-like_C"/>
</dbReference>
<evidence type="ECO:0000313" key="4">
    <source>
        <dbReference type="EMBL" id="KAG5180542.1"/>
    </source>
</evidence>